<dbReference type="SMART" id="SM00387">
    <property type="entry name" value="HATPase_c"/>
    <property type="match status" value="1"/>
</dbReference>
<sequence>MFGDARVVRRMASLGPRARWGGAVLLAVLAVALQLLQWRFDGGRAPFLVFSPCLVFAAAAFDRGPALLVFFTGLVAGTWMLEPNGALPGWAGSDPAAIAAYTLLGLLSIYLGGLGRIYAGRALRAEQALADERVAQSEAQRDHLYRLLLQAPGFVVILRGPAHLIELTNTDFDALVGRGGLVGTPFAGAVPELASAHLVAQLDAAFGSGTSYAARETPVYLGSGASPAERLRYIDFALQPIGDNGHPTGVFLSGVDVTEARRAREALLLNEERLKEGLMAARMAVWEFDLVRDEVLFSDSAVVLFGASLEELRRPWHLVHPDDLPRLLEARTEAIARHGGYQMILRARRADDGTALWLDLRGRCIVDRDGTVAQLRGVTIDVTAREVAEQGLRAAERRKDEFLAMLAHELRNPLAPISAAATLLQRGIAQPAQVSMAAAIVARQAAHLSRLVDDLLDAARISRGKVALVRRPFDLREAVRDALEQVHPLLAARHHQLQSALPSEPVGVDGDRARLTQVVANLLSNAIRFTPAGGRIDVTLASAGNQGGDGDSGGGHVELAVSDNGCGIPADLLPHVFGLFTQGERGADRSQGGLGIGLAIVSGLVALHGGSVHAASDGAGRGARFAVTLPTVDLPPAQATAAPPEAPGKALDLLLVDDNRDAADTLAILLRGAGHRCTAMYDAESALEAVRQRLPDACILDIGLPGMDGYTLAREIRAIAAGTGGSSGADAAGSADKSANRSANNSAPPIVLFALSGYGRAEDRERATAAGFDRHFVKPVSPDELLGALAAASAPTSPAAP</sequence>
<dbReference type="Pfam" id="PF00512">
    <property type="entry name" value="HisKA"/>
    <property type="match status" value="1"/>
</dbReference>
<dbReference type="CDD" id="cd00075">
    <property type="entry name" value="HATPase"/>
    <property type="match status" value="1"/>
</dbReference>
<evidence type="ECO:0000313" key="11">
    <source>
        <dbReference type="Proteomes" id="UP000292307"/>
    </source>
</evidence>
<dbReference type="Pfam" id="PF00072">
    <property type="entry name" value="Response_reg"/>
    <property type="match status" value="1"/>
</dbReference>
<dbReference type="CDD" id="cd17580">
    <property type="entry name" value="REC_2_DhkD-like"/>
    <property type="match status" value="1"/>
</dbReference>
<evidence type="ECO:0000256" key="4">
    <source>
        <dbReference type="PROSITE-ProRule" id="PRU00169"/>
    </source>
</evidence>
<dbReference type="NCBIfam" id="TIGR00229">
    <property type="entry name" value="sensory_box"/>
    <property type="match status" value="1"/>
</dbReference>
<dbReference type="PRINTS" id="PR00344">
    <property type="entry name" value="BCTRLSENSOR"/>
</dbReference>
<feature type="transmembrane region" description="Helical" evidence="6">
    <location>
        <begin position="20"/>
        <end position="38"/>
    </location>
</feature>
<evidence type="ECO:0000256" key="1">
    <source>
        <dbReference type="ARBA" id="ARBA00000085"/>
    </source>
</evidence>
<dbReference type="InterPro" id="IPR001789">
    <property type="entry name" value="Sig_transdc_resp-reg_receiver"/>
</dbReference>
<dbReference type="EC" id="2.7.13.3" evidence="2"/>
<evidence type="ECO:0000259" key="8">
    <source>
        <dbReference type="PROSITE" id="PS50110"/>
    </source>
</evidence>
<dbReference type="SMART" id="SM00388">
    <property type="entry name" value="HisKA"/>
    <property type="match status" value="1"/>
</dbReference>
<dbReference type="Gene3D" id="3.40.50.2300">
    <property type="match status" value="1"/>
</dbReference>
<evidence type="ECO:0000256" key="6">
    <source>
        <dbReference type="SAM" id="Phobius"/>
    </source>
</evidence>
<dbReference type="SUPFAM" id="SSF52172">
    <property type="entry name" value="CheY-like"/>
    <property type="match status" value="1"/>
</dbReference>
<feature type="transmembrane region" description="Helical" evidence="6">
    <location>
        <begin position="98"/>
        <end position="119"/>
    </location>
</feature>
<dbReference type="PROSITE" id="PS50110">
    <property type="entry name" value="RESPONSE_REGULATORY"/>
    <property type="match status" value="1"/>
</dbReference>
<dbReference type="EMBL" id="CP036401">
    <property type="protein sequence ID" value="QBI01260.1"/>
    <property type="molecule type" value="Genomic_DNA"/>
</dbReference>
<dbReference type="CDD" id="cd00082">
    <property type="entry name" value="HisKA"/>
    <property type="match status" value="1"/>
</dbReference>
<evidence type="ECO:0000256" key="2">
    <source>
        <dbReference type="ARBA" id="ARBA00012438"/>
    </source>
</evidence>
<dbReference type="RefSeq" id="WP_131145382.1">
    <property type="nucleotide sequence ID" value="NZ_BMWV01000007.1"/>
</dbReference>
<reference evidence="10 11" key="1">
    <citation type="submission" date="2019-02" db="EMBL/GenBank/DDBJ databases">
        <title>Draft Genome Sequences of Six Type Strains of the Genus Massilia.</title>
        <authorList>
            <person name="Miess H."/>
            <person name="Frediansyhah A."/>
            <person name="Gross H."/>
        </authorList>
    </citation>
    <scope>NUCLEOTIDE SEQUENCE [LARGE SCALE GENOMIC DNA]</scope>
    <source>
        <strain evidence="10 11">DSM 17472</strain>
    </source>
</reference>
<keyword evidence="11" id="KW-1185">Reference proteome</keyword>
<dbReference type="PROSITE" id="PS50109">
    <property type="entry name" value="HIS_KIN"/>
    <property type="match status" value="1"/>
</dbReference>
<dbReference type="Gene3D" id="3.30.450.20">
    <property type="entry name" value="PAS domain"/>
    <property type="match status" value="2"/>
</dbReference>
<feature type="region of interest" description="Disordered" evidence="5">
    <location>
        <begin position="724"/>
        <end position="743"/>
    </location>
</feature>
<dbReference type="SUPFAM" id="SSF47384">
    <property type="entry name" value="Homodimeric domain of signal transducing histidine kinase"/>
    <property type="match status" value="1"/>
</dbReference>
<dbReference type="Gene3D" id="3.30.565.10">
    <property type="entry name" value="Histidine kinase-like ATPase, C-terminal domain"/>
    <property type="match status" value="1"/>
</dbReference>
<dbReference type="InterPro" id="IPR003594">
    <property type="entry name" value="HATPase_dom"/>
</dbReference>
<feature type="domain" description="Histidine kinase" evidence="7">
    <location>
        <begin position="405"/>
        <end position="633"/>
    </location>
</feature>
<dbReference type="Pfam" id="PF08447">
    <property type="entry name" value="PAS_3"/>
    <property type="match status" value="1"/>
</dbReference>
<dbReference type="InterPro" id="IPR000700">
    <property type="entry name" value="PAS-assoc_C"/>
</dbReference>
<dbReference type="InterPro" id="IPR011006">
    <property type="entry name" value="CheY-like_superfamily"/>
</dbReference>
<feature type="compositionally biased region" description="Low complexity" evidence="5">
    <location>
        <begin position="728"/>
        <end position="737"/>
    </location>
</feature>
<dbReference type="InterPro" id="IPR035965">
    <property type="entry name" value="PAS-like_dom_sf"/>
</dbReference>
<dbReference type="InterPro" id="IPR000014">
    <property type="entry name" value="PAS"/>
</dbReference>
<gene>
    <name evidence="10" type="ORF">EYF70_10720</name>
</gene>
<evidence type="ECO:0000313" key="10">
    <source>
        <dbReference type="EMBL" id="QBI01260.1"/>
    </source>
</evidence>
<dbReference type="Proteomes" id="UP000292307">
    <property type="component" value="Chromosome"/>
</dbReference>
<dbReference type="SUPFAM" id="SSF55874">
    <property type="entry name" value="ATPase domain of HSP90 chaperone/DNA topoisomerase II/histidine kinase"/>
    <property type="match status" value="1"/>
</dbReference>
<dbReference type="CDD" id="cd00130">
    <property type="entry name" value="PAS"/>
    <property type="match status" value="1"/>
</dbReference>
<evidence type="ECO:0000259" key="9">
    <source>
        <dbReference type="PROSITE" id="PS50113"/>
    </source>
</evidence>
<comment type="catalytic activity">
    <reaction evidence="1">
        <text>ATP + protein L-histidine = ADP + protein N-phospho-L-histidine.</text>
        <dbReference type="EC" id="2.7.13.3"/>
    </reaction>
</comment>
<dbReference type="SUPFAM" id="SSF55785">
    <property type="entry name" value="PYP-like sensor domain (PAS domain)"/>
    <property type="match status" value="1"/>
</dbReference>
<keyword evidence="6" id="KW-1133">Transmembrane helix</keyword>
<protein>
    <recommendedName>
        <fullName evidence="2">histidine kinase</fullName>
        <ecNumber evidence="2">2.7.13.3</ecNumber>
    </recommendedName>
</protein>
<name>A0ABX5RRL5_9BURK</name>
<dbReference type="PANTHER" id="PTHR43547:SF2">
    <property type="entry name" value="HYBRID SIGNAL TRANSDUCTION HISTIDINE KINASE C"/>
    <property type="match status" value="1"/>
</dbReference>
<evidence type="ECO:0000256" key="5">
    <source>
        <dbReference type="SAM" id="MobiDB-lite"/>
    </source>
</evidence>
<accession>A0ABX5RRL5</accession>
<dbReference type="InterPro" id="IPR004358">
    <property type="entry name" value="Sig_transdc_His_kin-like_C"/>
</dbReference>
<keyword evidence="6" id="KW-0472">Membrane</keyword>
<dbReference type="Gene3D" id="1.10.287.130">
    <property type="match status" value="1"/>
</dbReference>
<proteinExistence type="predicted"/>
<dbReference type="InterPro" id="IPR036097">
    <property type="entry name" value="HisK_dim/P_sf"/>
</dbReference>
<evidence type="ECO:0000259" key="7">
    <source>
        <dbReference type="PROSITE" id="PS50109"/>
    </source>
</evidence>
<feature type="domain" description="Response regulatory" evidence="8">
    <location>
        <begin position="652"/>
        <end position="793"/>
    </location>
</feature>
<evidence type="ECO:0000256" key="3">
    <source>
        <dbReference type="ARBA" id="ARBA00022553"/>
    </source>
</evidence>
<dbReference type="InterPro" id="IPR013655">
    <property type="entry name" value="PAS_fold_3"/>
</dbReference>
<keyword evidence="6" id="KW-0812">Transmembrane</keyword>
<feature type="modified residue" description="4-aspartylphosphate" evidence="4">
    <location>
        <position position="701"/>
    </location>
</feature>
<feature type="domain" description="PAC" evidence="9">
    <location>
        <begin position="341"/>
        <end position="394"/>
    </location>
</feature>
<dbReference type="InterPro" id="IPR003661">
    <property type="entry name" value="HisK_dim/P_dom"/>
</dbReference>
<dbReference type="PROSITE" id="PS50113">
    <property type="entry name" value="PAC"/>
    <property type="match status" value="1"/>
</dbReference>
<dbReference type="InterPro" id="IPR036890">
    <property type="entry name" value="HATPase_C_sf"/>
</dbReference>
<dbReference type="Pfam" id="PF02518">
    <property type="entry name" value="HATPase_c"/>
    <property type="match status" value="1"/>
</dbReference>
<keyword evidence="3 4" id="KW-0597">Phosphoprotein</keyword>
<organism evidence="10 11">
    <name type="scientific">Pseudoduganella albidiflava</name>
    <dbReference type="NCBI Taxonomy" id="321983"/>
    <lineage>
        <taxon>Bacteria</taxon>
        <taxon>Pseudomonadati</taxon>
        <taxon>Pseudomonadota</taxon>
        <taxon>Betaproteobacteria</taxon>
        <taxon>Burkholderiales</taxon>
        <taxon>Oxalobacteraceae</taxon>
        <taxon>Telluria group</taxon>
        <taxon>Pseudoduganella</taxon>
    </lineage>
</organism>
<dbReference type="PANTHER" id="PTHR43547">
    <property type="entry name" value="TWO-COMPONENT HISTIDINE KINASE"/>
    <property type="match status" value="1"/>
</dbReference>
<dbReference type="InterPro" id="IPR005467">
    <property type="entry name" value="His_kinase_dom"/>
</dbReference>
<dbReference type="SMART" id="SM00448">
    <property type="entry name" value="REC"/>
    <property type="match status" value="1"/>
</dbReference>